<evidence type="ECO:0000313" key="2">
    <source>
        <dbReference type="Proteomes" id="UP000095282"/>
    </source>
</evidence>
<feature type="region of interest" description="Disordered" evidence="1">
    <location>
        <begin position="1"/>
        <end position="22"/>
    </location>
</feature>
<accession>A0A1I7T599</accession>
<sequence length="100" mass="11382">MKKKARESARSTSTDATNHSSSCSCDEIREVVEVQNNLFIIEFATIHPNEFNNSGTNCRPDKQKTQYIMKSVNEHMELGSSKNVLNAFFNRVDLKINQLT</sequence>
<protein>
    <submittedName>
        <fullName evidence="3">Uncharacterized protein</fullName>
    </submittedName>
</protein>
<feature type="compositionally biased region" description="Polar residues" evidence="1">
    <location>
        <begin position="10"/>
        <end position="22"/>
    </location>
</feature>
<evidence type="ECO:0000256" key="1">
    <source>
        <dbReference type="SAM" id="MobiDB-lite"/>
    </source>
</evidence>
<proteinExistence type="predicted"/>
<keyword evidence="2" id="KW-1185">Reference proteome</keyword>
<name>A0A1I7T599_9PELO</name>
<dbReference type="AlphaFoldDB" id="A0A1I7T599"/>
<organism evidence="2 3">
    <name type="scientific">Caenorhabditis tropicalis</name>
    <dbReference type="NCBI Taxonomy" id="1561998"/>
    <lineage>
        <taxon>Eukaryota</taxon>
        <taxon>Metazoa</taxon>
        <taxon>Ecdysozoa</taxon>
        <taxon>Nematoda</taxon>
        <taxon>Chromadorea</taxon>
        <taxon>Rhabditida</taxon>
        <taxon>Rhabditina</taxon>
        <taxon>Rhabditomorpha</taxon>
        <taxon>Rhabditoidea</taxon>
        <taxon>Rhabditidae</taxon>
        <taxon>Peloderinae</taxon>
        <taxon>Caenorhabditis</taxon>
    </lineage>
</organism>
<evidence type="ECO:0000313" key="3">
    <source>
        <dbReference type="WBParaSite" id="Csp11.Scaffold51.g330.t1"/>
    </source>
</evidence>
<dbReference type="WBParaSite" id="Csp11.Scaffold51.g330.t1">
    <property type="protein sequence ID" value="Csp11.Scaffold51.g330.t1"/>
    <property type="gene ID" value="Csp11.Scaffold51.g330"/>
</dbReference>
<dbReference type="Proteomes" id="UP000095282">
    <property type="component" value="Unplaced"/>
</dbReference>
<reference evidence="3" key="1">
    <citation type="submission" date="2016-11" db="UniProtKB">
        <authorList>
            <consortium name="WormBaseParasite"/>
        </authorList>
    </citation>
    <scope>IDENTIFICATION</scope>
</reference>